<feature type="region of interest" description="Disordered" evidence="8">
    <location>
        <begin position="66"/>
        <end position="105"/>
    </location>
</feature>
<evidence type="ECO:0000313" key="13">
    <source>
        <dbReference type="Proteomes" id="UP000734854"/>
    </source>
</evidence>
<evidence type="ECO:0000256" key="1">
    <source>
        <dbReference type="ARBA" id="ARBA00004259"/>
    </source>
</evidence>
<feature type="domain" description="Nucleoporin Nup133/Nup155-like C-terminal" evidence="10">
    <location>
        <begin position="1064"/>
        <end position="1201"/>
    </location>
</feature>
<keyword evidence="7" id="KW-0539">Nucleus</keyword>
<sequence length="1373" mass="154219">MNIFALAILLLNLLHSCPASQNRSGSSTTHFIASRFDISGGKKPLRSSLNPRCPAMFSPAARKPHLAGVTSQKGRNQQDSPSTPIEDARHSLIAPSVPGRPLTGTPAPWSSRLSVLARYSLAPSHLLRLIPDLELISPSSSPRFQSVKEANRTDTSKQIEPVYVGEFPQVVRNAQAHVLQKGFDNSCLAGGIDKGTSLSWMICGTQLFIWSYLSDAAVPKNCIVLKIPSTVADMNFNVMDKPGRSWLVCVVNWDISSRKLFEQCNSAGIILYNRQTGALAYWSDIYSESSHSPMVSLATQPLEESDRSMGLERFNSIIATAIPGNSQECLALACQATGGLWLFKFSLSGIHQEMISLNILNSNFNSSPVNARSLVWDPQHAFSGESGLRFFVLTDHEIQYWNIVLAPSINVQKIWSHEIVGNDSQLGIKKDLAGQKQIWLLDMQLDDRGKEFTILVATSCKDRVSSSNYIQYSLLLMQYSLGFSIKNSSFTNERILEKKALQVVIPKARVEDEAYLFSTRIRVGGKPSGSVVILAGDGTATVTSYWRGSTRLFQFDLPYDGGKVLDASVFPSGEDNDEGAWIVLTEKAGVWAIPEKAILLGAVDPPERSLSRKGSSNERVVDEEKRSQGTRGNTVAKKHSYERWGPSDRQQAALVAKTAQDEEAEALLGRLFHEFLSSGEVEDILDNLREKGAFLKEDETNVFTRISKSIIDTLAKHWTTTRGAEFVASSVVSSLLLDKQQKHQKYLHFLTLTKCHQELSSKQRSSTLIIMEHGEKLFSMIQLRELQNILSQSRKHLYDSPSHVEASGSLWTLIQLVGEKARRNTVLLMDRDNMEVFYTKISDIEELFYCLSQHVEYIVGRDQPFSIQVQRACEVSNACTTLIHAAMHYRDEHKNWYPSLEGLTPWNCQHVVRSGLWKIAYSIMQLLKEVEAIDMPVVSEMWSQLERLTDVLLESYISAITAKIELGEEHQSLIVEYCSRRDELLACLYELAKRLTQLKCLETHIGVDDLDRKEAIFREVTEPLLLIAKRHEAYQTLWQLCYDLSDTRLLRSLMHESVGPKGGFSYFVFKQLMTSQQFSKLLRLGEEFQDELTIFLKEHKDLLWLHEIFLNQFSAASETLHAVALSPDDSLHPTAEESPTETKRFLSLVDRRRLLNLSKIAAAAVSSVLIGKDMYFEMKARRIEADLQILKLQEEIISYLSDGVDVNDIDRPLLPGELIEICLKEGSKELCLKAFDVFAWTSSSFRNSNKSLLEKCWRAAVDQENWTLILASTVGCSDEVTMESLRETVLYKASQRCYGPESLIYGGSFDEVLPLQKVDSESPNFGDSSLSVEDILKQHKDFPDAGKLMLNAVLLAVIEDNVIVEEDIVMESR</sequence>
<keyword evidence="4" id="KW-0509">mRNA transport</keyword>
<feature type="domain" description="Nucleoporin Nup133/Nup155-like N-terminal" evidence="11">
    <location>
        <begin position="158"/>
        <end position="591"/>
    </location>
</feature>
<evidence type="ECO:0000313" key="12">
    <source>
        <dbReference type="EMBL" id="KAG6485964.1"/>
    </source>
</evidence>
<protein>
    <recommendedName>
        <fullName evidence="14">Nuclear pore complex protein NUP133</fullName>
    </recommendedName>
</protein>
<dbReference type="Pfam" id="PF03177">
    <property type="entry name" value="Nucleoporin_C"/>
    <property type="match status" value="1"/>
</dbReference>
<keyword evidence="6" id="KW-0811">Translocation</keyword>
<dbReference type="SUPFAM" id="SSF117289">
    <property type="entry name" value="Nucleoporin domain"/>
    <property type="match status" value="1"/>
</dbReference>
<keyword evidence="13" id="KW-1185">Reference proteome</keyword>
<comment type="subcellular location">
    <subcellularLocation>
        <location evidence="1">Nucleus envelope</location>
    </subcellularLocation>
</comment>
<comment type="caution">
    <text evidence="12">The sequence shown here is derived from an EMBL/GenBank/DDBJ whole genome shotgun (WGS) entry which is preliminary data.</text>
</comment>
<dbReference type="InterPro" id="IPR007187">
    <property type="entry name" value="Nucleoporin_Nup133/Nup155_C"/>
</dbReference>
<evidence type="ECO:0000256" key="5">
    <source>
        <dbReference type="ARBA" id="ARBA00022927"/>
    </source>
</evidence>
<dbReference type="EMBL" id="JACMSC010000015">
    <property type="protein sequence ID" value="KAG6485964.1"/>
    <property type="molecule type" value="Genomic_DNA"/>
</dbReference>
<feature type="compositionally biased region" description="Polar residues" evidence="8">
    <location>
        <begin position="69"/>
        <end position="83"/>
    </location>
</feature>
<feature type="compositionally biased region" description="Basic and acidic residues" evidence="8">
    <location>
        <begin position="606"/>
        <end position="627"/>
    </location>
</feature>
<dbReference type="GO" id="GO:0031080">
    <property type="term" value="C:nuclear pore outer ring"/>
    <property type="evidence" value="ECO:0007669"/>
    <property type="project" value="TreeGrafter"/>
</dbReference>
<dbReference type="Gene3D" id="2.130.10.10">
    <property type="entry name" value="YVTN repeat-like/Quinoprotein amine dehydrogenase"/>
    <property type="match status" value="1"/>
</dbReference>
<feature type="signal peptide" evidence="9">
    <location>
        <begin position="1"/>
        <end position="19"/>
    </location>
</feature>
<feature type="chain" id="PRO_5035240965" description="Nuclear pore complex protein NUP133" evidence="9">
    <location>
        <begin position="20"/>
        <end position="1373"/>
    </location>
</feature>
<reference evidence="12 13" key="1">
    <citation type="submission" date="2020-08" db="EMBL/GenBank/DDBJ databases">
        <title>Plant Genome Project.</title>
        <authorList>
            <person name="Zhang R.-G."/>
        </authorList>
    </citation>
    <scope>NUCLEOTIDE SEQUENCE [LARGE SCALE GENOMIC DNA]</scope>
    <source>
        <tissue evidence="12">Rhizome</tissue>
    </source>
</reference>
<dbReference type="Proteomes" id="UP000734854">
    <property type="component" value="Unassembled WGS sequence"/>
</dbReference>
<dbReference type="PANTHER" id="PTHR13405:SF11">
    <property type="entry name" value="NUCLEAR PORE COMPLEX PROTEIN NUP133"/>
    <property type="match status" value="1"/>
</dbReference>
<keyword evidence="5" id="KW-0653">Protein transport</keyword>
<feature type="region of interest" description="Disordered" evidence="8">
    <location>
        <begin position="606"/>
        <end position="642"/>
    </location>
</feature>
<dbReference type="Pfam" id="PF08801">
    <property type="entry name" value="Nucleoporin_N"/>
    <property type="match status" value="1"/>
</dbReference>
<gene>
    <name evidence="12" type="ORF">ZIOFF_054531</name>
</gene>
<evidence type="ECO:0008006" key="14">
    <source>
        <dbReference type="Google" id="ProtNLM"/>
    </source>
</evidence>
<keyword evidence="9" id="KW-0732">Signal</keyword>
<evidence type="ECO:0000256" key="4">
    <source>
        <dbReference type="ARBA" id="ARBA00022816"/>
    </source>
</evidence>
<dbReference type="GO" id="GO:0000972">
    <property type="term" value="P:transcription-dependent tethering of RNA polymerase II gene DNA at nuclear periphery"/>
    <property type="evidence" value="ECO:0007669"/>
    <property type="project" value="TreeGrafter"/>
</dbReference>
<evidence type="ECO:0000256" key="8">
    <source>
        <dbReference type="SAM" id="MobiDB-lite"/>
    </source>
</evidence>
<dbReference type="GO" id="GO:0006606">
    <property type="term" value="P:protein import into nucleus"/>
    <property type="evidence" value="ECO:0007669"/>
    <property type="project" value="TreeGrafter"/>
</dbReference>
<dbReference type="InterPro" id="IPR014908">
    <property type="entry name" value="Nucleoporin_Nup133/Nup155_N"/>
</dbReference>
<proteinExistence type="inferred from homology"/>
<evidence type="ECO:0000256" key="3">
    <source>
        <dbReference type="ARBA" id="ARBA00022448"/>
    </source>
</evidence>
<keyword evidence="3" id="KW-0813">Transport</keyword>
<evidence type="ECO:0000256" key="7">
    <source>
        <dbReference type="ARBA" id="ARBA00023242"/>
    </source>
</evidence>
<dbReference type="GO" id="GO:0017056">
    <property type="term" value="F:structural constituent of nuclear pore"/>
    <property type="evidence" value="ECO:0007669"/>
    <property type="project" value="InterPro"/>
</dbReference>
<dbReference type="GO" id="GO:0016973">
    <property type="term" value="P:poly(A)+ mRNA export from nucleus"/>
    <property type="evidence" value="ECO:0007669"/>
    <property type="project" value="TreeGrafter"/>
</dbReference>
<comment type="similarity">
    <text evidence="2">Belongs to the nucleoporin Nup133 family.</text>
</comment>
<evidence type="ECO:0000256" key="9">
    <source>
        <dbReference type="SAM" id="SignalP"/>
    </source>
</evidence>
<evidence type="ECO:0000259" key="10">
    <source>
        <dbReference type="Pfam" id="PF03177"/>
    </source>
</evidence>
<name>A0A8J5FDR0_ZINOF</name>
<accession>A0A8J5FDR0</accession>
<dbReference type="InterPro" id="IPR015943">
    <property type="entry name" value="WD40/YVTN_repeat-like_dom_sf"/>
</dbReference>
<dbReference type="PANTHER" id="PTHR13405">
    <property type="entry name" value="NUCLEAR PORE COMPLEX PROTEIN NUP133"/>
    <property type="match status" value="1"/>
</dbReference>
<evidence type="ECO:0000256" key="2">
    <source>
        <dbReference type="ARBA" id="ARBA00005569"/>
    </source>
</evidence>
<evidence type="ECO:0000256" key="6">
    <source>
        <dbReference type="ARBA" id="ARBA00023010"/>
    </source>
</evidence>
<organism evidence="12 13">
    <name type="scientific">Zingiber officinale</name>
    <name type="common">Ginger</name>
    <name type="synonym">Amomum zingiber</name>
    <dbReference type="NCBI Taxonomy" id="94328"/>
    <lineage>
        <taxon>Eukaryota</taxon>
        <taxon>Viridiplantae</taxon>
        <taxon>Streptophyta</taxon>
        <taxon>Embryophyta</taxon>
        <taxon>Tracheophyta</taxon>
        <taxon>Spermatophyta</taxon>
        <taxon>Magnoliopsida</taxon>
        <taxon>Liliopsida</taxon>
        <taxon>Zingiberales</taxon>
        <taxon>Zingiberaceae</taxon>
        <taxon>Zingiber</taxon>
    </lineage>
</organism>
<dbReference type="InterPro" id="IPR037624">
    <property type="entry name" value="Nup133-like"/>
</dbReference>
<evidence type="ECO:0000259" key="11">
    <source>
        <dbReference type="Pfam" id="PF08801"/>
    </source>
</evidence>